<feature type="region of interest" description="Disordered" evidence="1">
    <location>
        <begin position="443"/>
        <end position="473"/>
    </location>
</feature>
<evidence type="ECO:0000313" key="3">
    <source>
        <dbReference type="Proteomes" id="UP000241818"/>
    </source>
</evidence>
<keyword evidence="3" id="KW-1185">Reference proteome</keyword>
<proteinExistence type="predicted"/>
<dbReference type="OrthoDB" id="3433125at2759"/>
<dbReference type="PANTHER" id="PTHR38887">
    <property type="entry name" value="CHROMOSOME 21, WHOLE GENOME SHOTGUN SEQUENCE"/>
    <property type="match status" value="1"/>
</dbReference>
<name>A0A2T3B913_AMORE</name>
<feature type="region of interest" description="Disordered" evidence="1">
    <location>
        <begin position="388"/>
        <end position="418"/>
    </location>
</feature>
<feature type="region of interest" description="Disordered" evidence="1">
    <location>
        <begin position="38"/>
        <end position="67"/>
    </location>
</feature>
<gene>
    <name evidence="2" type="ORF">M430DRAFT_64991</name>
</gene>
<dbReference type="GeneID" id="36577221"/>
<dbReference type="Proteomes" id="UP000241818">
    <property type="component" value="Unassembled WGS sequence"/>
</dbReference>
<dbReference type="EMBL" id="KZ679008">
    <property type="protein sequence ID" value="PSS23365.1"/>
    <property type="molecule type" value="Genomic_DNA"/>
</dbReference>
<feature type="compositionally biased region" description="Basic and acidic residues" evidence="1">
    <location>
        <begin position="454"/>
        <end position="468"/>
    </location>
</feature>
<organism evidence="2 3">
    <name type="scientific">Amorphotheca resinae ATCC 22711</name>
    <dbReference type="NCBI Taxonomy" id="857342"/>
    <lineage>
        <taxon>Eukaryota</taxon>
        <taxon>Fungi</taxon>
        <taxon>Dikarya</taxon>
        <taxon>Ascomycota</taxon>
        <taxon>Pezizomycotina</taxon>
        <taxon>Leotiomycetes</taxon>
        <taxon>Helotiales</taxon>
        <taxon>Amorphothecaceae</taxon>
        <taxon>Amorphotheca</taxon>
    </lineage>
</organism>
<dbReference type="RefSeq" id="XP_024723411.1">
    <property type="nucleotide sequence ID" value="XM_024869140.1"/>
</dbReference>
<dbReference type="InterPro" id="IPR053221">
    <property type="entry name" value="Burnettramic_acid_biosynth"/>
</dbReference>
<dbReference type="PANTHER" id="PTHR38887:SF1">
    <property type="entry name" value="RAS MODIFICATION PROTEIN ERF4"/>
    <property type="match status" value="1"/>
</dbReference>
<reference evidence="2 3" key="1">
    <citation type="journal article" date="2018" name="New Phytol.">
        <title>Comparative genomics and transcriptomics depict ericoid mycorrhizal fungi as versatile saprotrophs and plant mutualists.</title>
        <authorList>
            <person name="Martino E."/>
            <person name="Morin E."/>
            <person name="Grelet G.A."/>
            <person name="Kuo A."/>
            <person name="Kohler A."/>
            <person name="Daghino S."/>
            <person name="Barry K.W."/>
            <person name="Cichocki N."/>
            <person name="Clum A."/>
            <person name="Dockter R.B."/>
            <person name="Hainaut M."/>
            <person name="Kuo R.C."/>
            <person name="LaButti K."/>
            <person name="Lindahl B.D."/>
            <person name="Lindquist E.A."/>
            <person name="Lipzen A."/>
            <person name="Khouja H.R."/>
            <person name="Magnuson J."/>
            <person name="Murat C."/>
            <person name="Ohm R.A."/>
            <person name="Singer S.W."/>
            <person name="Spatafora J.W."/>
            <person name="Wang M."/>
            <person name="Veneault-Fourrey C."/>
            <person name="Henrissat B."/>
            <person name="Grigoriev I.V."/>
            <person name="Martin F.M."/>
            <person name="Perotto S."/>
        </authorList>
    </citation>
    <scope>NUCLEOTIDE SEQUENCE [LARGE SCALE GENOMIC DNA]</scope>
    <source>
        <strain evidence="2 3">ATCC 22711</strain>
    </source>
</reference>
<protein>
    <submittedName>
        <fullName evidence="2">Uncharacterized protein</fullName>
    </submittedName>
</protein>
<dbReference type="InParanoid" id="A0A2T3B913"/>
<feature type="compositionally biased region" description="Gly residues" evidence="1">
    <location>
        <begin position="388"/>
        <end position="405"/>
    </location>
</feature>
<accession>A0A2T3B913</accession>
<evidence type="ECO:0000313" key="2">
    <source>
        <dbReference type="EMBL" id="PSS23365.1"/>
    </source>
</evidence>
<evidence type="ECO:0000256" key="1">
    <source>
        <dbReference type="SAM" id="MobiDB-lite"/>
    </source>
</evidence>
<dbReference type="AlphaFoldDB" id="A0A2T3B913"/>
<sequence>MNMVLCMITHGNVRPQVVGGVASGIGLVSEGISAKKRRSAMKKDNAEYNDDIAGPSQPPSYDEVLDEGDEEKWDLDDAQDELERAAGPGPQSPAGKPIRNVHKLTDAFMARHPVPEYIDEAPKLQLPVVLPQRRPKDRRRGFIRAYAPALETKGIDQATFLEFIETFDKASQASPWIQAINLAGFATIALAPPFSILVSIAIQTTVNVATEVHSRTRTNTFLDRANNEFFRPRGLYCLVMTWNPESDQRTDTIDITSSILSKTTSSSSTTQKLKSKLKSSDGNTYGDLEFPEVAPLIFPALDELADQTGEEAATKREKLKRAKNFTSEYFDRRAVAKYAGENPNSVLASQAGPKPTFSSRYADPNHPAASGNLISLVTGGYINPPSLGSGGSGRGFGGGRGGMGGQTDMHGRQGFGGGLGGRGIENTGMGMLIGSLVDRGRTANGDFGNRQRYHANDRHDLQQERKPMTEQGRGTMIQQPTAGFGQGRGGGFGGIDNPIAALNPIMGIKRMLKERVLYLMIVNMPSDEELAAAAREIERAR</sequence>